<dbReference type="Gene3D" id="1.25.40.10">
    <property type="entry name" value="Tetratricopeptide repeat domain"/>
    <property type="match status" value="2"/>
</dbReference>
<dbReference type="PANTHER" id="PTHR12558:SF10">
    <property type="entry name" value="CELL DIVISION CYCLE PROTEIN 23 HOMOLOG"/>
    <property type="match status" value="1"/>
</dbReference>
<dbReference type="Pfam" id="PF04049">
    <property type="entry name" value="ANAPC8"/>
    <property type="match status" value="1"/>
</dbReference>
<dbReference type="RefSeq" id="XP_013402626.1">
    <property type="nucleotide sequence ID" value="XM_013547172.2"/>
</dbReference>
<dbReference type="OMA" id="ERCLYHS"/>
<dbReference type="GeneID" id="106168202"/>
<comment type="similarity">
    <text evidence="8">Belongs to the APC8/CDC23 family.</text>
</comment>
<evidence type="ECO:0000256" key="3">
    <source>
        <dbReference type="ARBA" id="ARBA00022737"/>
    </source>
</evidence>
<dbReference type="FunFam" id="1.25.40.10:FF:000093">
    <property type="entry name" value="cell division cycle protein 23 homolog"/>
    <property type="match status" value="1"/>
</dbReference>
<dbReference type="AlphaFoldDB" id="A0A1S3IXC3"/>
<dbReference type="FunCoup" id="A0A1S3IXC3">
    <property type="interactions" value="697"/>
</dbReference>
<evidence type="ECO:0000256" key="5">
    <source>
        <dbReference type="ARBA" id="ARBA00022786"/>
    </source>
</evidence>
<keyword evidence="5" id="KW-0833">Ubl conjugation pathway</keyword>
<accession>A0A1S3IXC3</accession>
<evidence type="ECO:0000256" key="4">
    <source>
        <dbReference type="ARBA" id="ARBA00022776"/>
    </source>
</evidence>
<dbReference type="PANTHER" id="PTHR12558">
    <property type="entry name" value="CELL DIVISION CYCLE 16,23,27"/>
    <property type="match status" value="1"/>
</dbReference>
<dbReference type="KEGG" id="lak:106168202"/>
<dbReference type="OrthoDB" id="10262026at2759"/>
<dbReference type="STRING" id="7574.A0A1S3IXC3"/>
<dbReference type="InterPro" id="IPR007192">
    <property type="entry name" value="APC8"/>
</dbReference>
<evidence type="ECO:0000256" key="9">
    <source>
        <dbReference type="ARBA" id="ARBA00082695"/>
    </source>
</evidence>
<evidence type="ECO:0000256" key="6">
    <source>
        <dbReference type="ARBA" id="ARBA00022803"/>
    </source>
</evidence>
<dbReference type="InParanoid" id="A0A1S3IXC3"/>
<feature type="repeat" description="TPR" evidence="10">
    <location>
        <begin position="309"/>
        <end position="342"/>
    </location>
</feature>
<evidence type="ECO:0000313" key="12">
    <source>
        <dbReference type="Proteomes" id="UP000085678"/>
    </source>
</evidence>
<evidence type="ECO:0000256" key="1">
    <source>
        <dbReference type="ARBA" id="ARBA00004906"/>
    </source>
</evidence>
<evidence type="ECO:0000256" key="10">
    <source>
        <dbReference type="PROSITE-ProRule" id="PRU00339"/>
    </source>
</evidence>
<keyword evidence="12" id="KW-1185">Reference proteome</keyword>
<proteinExistence type="inferred from homology"/>
<dbReference type="GO" id="GO:0051301">
    <property type="term" value="P:cell division"/>
    <property type="evidence" value="ECO:0007669"/>
    <property type="project" value="UniProtKB-KW"/>
</dbReference>
<gene>
    <name evidence="13" type="primary">LOC106168202</name>
</gene>
<evidence type="ECO:0000256" key="2">
    <source>
        <dbReference type="ARBA" id="ARBA00022618"/>
    </source>
</evidence>
<evidence type="ECO:0000259" key="11">
    <source>
        <dbReference type="Pfam" id="PF04049"/>
    </source>
</evidence>
<feature type="repeat" description="TPR" evidence="10">
    <location>
        <begin position="343"/>
        <end position="376"/>
    </location>
</feature>
<name>A0A1S3IXC3_LINAN</name>
<dbReference type="Pfam" id="PF13181">
    <property type="entry name" value="TPR_8"/>
    <property type="match status" value="2"/>
</dbReference>
<keyword evidence="7" id="KW-0131">Cell cycle</keyword>
<dbReference type="PROSITE" id="PS50005">
    <property type="entry name" value="TPR"/>
    <property type="match status" value="2"/>
</dbReference>
<dbReference type="InterPro" id="IPR019734">
    <property type="entry name" value="TPR_rpt"/>
</dbReference>
<keyword evidence="4" id="KW-0498">Mitosis</keyword>
<feature type="domain" description="Cdc23" evidence="11">
    <location>
        <begin position="12"/>
        <end position="248"/>
    </location>
</feature>
<dbReference type="SMART" id="SM00028">
    <property type="entry name" value="TPR"/>
    <property type="match status" value="7"/>
</dbReference>
<dbReference type="Pfam" id="PF13414">
    <property type="entry name" value="TPR_11"/>
    <property type="match status" value="1"/>
</dbReference>
<evidence type="ECO:0000256" key="8">
    <source>
        <dbReference type="ARBA" id="ARBA00061138"/>
    </source>
</evidence>
<dbReference type="GO" id="GO:0005680">
    <property type="term" value="C:anaphase-promoting complex"/>
    <property type="evidence" value="ECO:0007669"/>
    <property type="project" value="InterPro"/>
</dbReference>
<dbReference type="GO" id="GO:0016567">
    <property type="term" value="P:protein ubiquitination"/>
    <property type="evidence" value="ECO:0007669"/>
    <property type="project" value="TreeGrafter"/>
</dbReference>
<dbReference type="GO" id="GO:0045842">
    <property type="term" value="P:positive regulation of mitotic metaphase/anaphase transition"/>
    <property type="evidence" value="ECO:0007669"/>
    <property type="project" value="TreeGrafter"/>
</dbReference>
<sequence length="582" mass="67543">MAEVLRWDLSVIKRDLLLANRECSERGLMQSAKWSAEMIFSLNQVPTNALQVQPTASDVFCKEYDRYTLAKSYFDLKEYDRAAFFTEECEDPKVYFLNKFSRYLAGEKKKTDDMTDSIGPPDSVENDHLKLLRTELHKKHSTNSLDGYCLYLYGVVLKKLELLKEAVDVFIDAIQSEPLHWGAWQELAALITDRDMLSTLSLPDHWMKQFFLAHTYLELQLNDEGLKLLQAIRDQGFAKNSYVLSQIAIAYHNFREVDQAVNAFTELRKADPCRLENMDVYSNLLYVKEMRAELAHLAHHCCDIDKYRVETCCVIGNYYSLRCQHEKAVLYFQRALKLNPRYLSAWTLMGHEFMEMKNTSAAIQAYRQAIEVNRRDYRAWYGLGQTYEILKMPFYCLYYYRQAQMLKPNDSRMIVALGECYEKLDRLQEAKKCFWKAHAMGDQEGTLALIKLAKLYERLSEEDQAAAAYTDYINETIRTGAFSTDEQAHAYKYLANYHIKHNQLDDAYIAAQKCTEYNETREEGKALLRQIARLRPLADGANLMNTDDVGSVITTRIRPEVDDMATPPVNRLAPINLTFHTP</sequence>
<dbReference type="InterPro" id="IPR011990">
    <property type="entry name" value="TPR-like_helical_dom_sf"/>
</dbReference>
<organism evidence="12 13">
    <name type="scientific">Lingula anatina</name>
    <name type="common">Brachiopod</name>
    <name type="synonym">Lingula unguis</name>
    <dbReference type="NCBI Taxonomy" id="7574"/>
    <lineage>
        <taxon>Eukaryota</taxon>
        <taxon>Metazoa</taxon>
        <taxon>Spiralia</taxon>
        <taxon>Lophotrochozoa</taxon>
        <taxon>Brachiopoda</taxon>
        <taxon>Linguliformea</taxon>
        <taxon>Lingulata</taxon>
        <taxon>Lingulida</taxon>
        <taxon>Linguloidea</taxon>
        <taxon>Lingulidae</taxon>
        <taxon>Lingula</taxon>
    </lineage>
</organism>
<keyword evidence="3" id="KW-0677">Repeat</keyword>
<dbReference type="Proteomes" id="UP000085678">
    <property type="component" value="Unplaced"/>
</dbReference>
<keyword evidence="2 13" id="KW-0132">Cell division</keyword>
<evidence type="ECO:0000313" key="13">
    <source>
        <dbReference type="RefSeq" id="XP_013402626.1"/>
    </source>
</evidence>
<comment type="pathway">
    <text evidence="1">Protein modification; protein ubiquitination.</text>
</comment>
<dbReference type="SUPFAM" id="SSF48452">
    <property type="entry name" value="TPR-like"/>
    <property type="match status" value="3"/>
</dbReference>
<reference evidence="13" key="1">
    <citation type="submission" date="2025-08" db="UniProtKB">
        <authorList>
            <consortium name="RefSeq"/>
        </authorList>
    </citation>
    <scope>IDENTIFICATION</scope>
    <source>
        <tissue evidence="13">Gonads</tissue>
    </source>
</reference>
<evidence type="ECO:0000256" key="7">
    <source>
        <dbReference type="ARBA" id="ARBA00023306"/>
    </source>
</evidence>
<protein>
    <recommendedName>
        <fullName evidence="9">Cyclosome subunit 8</fullName>
    </recommendedName>
</protein>
<dbReference type="GO" id="GO:0031145">
    <property type="term" value="P:anaphase-promoting complex-dependent catabolic process"/>
    <property type="evidence" value="ECO:0007669"/>
    <property type="project" value="TreeGrafter"/>
</dbReference>
<keyword evidence="6 10" id="KW-0802">TPR repeat</keyword>